<keyword evidence="3 6" id="KW-0815">Transposition</keyword>
<keyword evidence="6" id="KW-0814">Transposable element</keyword>
<dbReference type="AlphaFoldDB" id="A0A937X7K3"/>
<evidence type="ECO:0000256" key="1">
    <source>
        <dbReference type="ARBA" id="ARBA00002190"/>
    </source>
</evidence>
<evidence type="ECO:0000256" key="2">
    <source>
        <dbReference type="ARBA" id="ARBA00010961"/>
    </source>
</evidence>
<evidence type="ECO:0000313" key="7">
    <source>
        <dbReference type="EMBL" id="MBM3317121.1"/>
    </source>
</evidence>
<sequence length="95" mass="10502">MAAAPRAGGSDLAEAGEQLLAFFEFPKAMWKSLRSKNLTENLTREFRRRTKIQGSFSTEEAALTLLWGLVAFGQIRMRRIDGHRHAAALLAAAEA</sequence>
<name>A0A937X7K3_UNCEI</name>
<dbReference type="PANTHER" id="PTHR33217">
    <property type="entry name" value="TRANSPOSASE FOR INSERTION SEQUENCE ELEMENT IS1081"/>
    <property type="match status" value="1"/>
</dbReference>
<keyword evidence="5 6" id="KW-0233">DNA recombination</keyword>
<dbReference type="Proteomes" id="UP000748308">
    <property type="component" value="Unassembled WGS sequence"/>
</dbReference>
<evidence type="ECO:0000256" key="6">
    <source>
        <dbReference type="RuleBase" id="RU365089"/>
    </source>
</evidence>
<gene>
    <name evidence="7" type="ORF">FJY75_04630</name>
</gene>
<accession>A0A937X7K3</accession>
<comment type="caution">
    <text evidence="7">The sequence shown here is derived from an EMBL/GenBank/DDBJ whole genome shotgun (WGS) entry which is preliminary data.</text>
</comment>
<evidence type="ECO:0000256" key="3">
    <source>
        <dbReference type="ARBA" id="ARBA00022578"/>
    </source>
</evidence>
<evidence type="ECO:0000256" key="5">
    <source>
        <dbReference type="ARBA" id="ARBA00023172"/>
    </source>
</evidence>
<dbReference type="GO" id="GO:0003677">
    <property type="term" value="F:DNA binding"/>
    <property type="evidence" value="ECO:0007669"/>
    <property type="project" value="UniProtKB-UniRule"/>
</dbReference>
<dbReference type="EMBL" id="VGIY01000078">
    <property type="protein sequence ID" value="MBM3317121.1"/>
    <property type="molecule type" value="Genomic_DNA"/>
</dbReference>
<protein>
    <recommendedName>
        <fullName evidence="6">Mutator family transposase</fullName>
    </recommendedName>
</protein>
<keyword evidence="4 6" id="KW-0238">DNA-binding</keyword>
<comment type="similarity">
    <text evidence="2 6">Belongs to the transposase mutator family.</text>
</comment>
<dbReference type="PANTHER" id="PTHR33217:SF7">
    <property type="entry name" value="TRANSPOSASE FOR INSERTION SEQUENCE ELEMENT IS1081"/>
    <property type="match status" value="1"/>
</dbReference>
<dbReference type="GO" id="GO:0004803">
    <property type="term" value="F:transposase activity"/>
    <property type="evidence" value="ECO:0007669"/>
    <property type="project" value="UniProtKB-UniRule"/>
</dbReference>
<proteinExistence type="inferred from homology"/>
<evidence type="ECO:0000256" key="4">
    <source>
        <dbReference type="ARBA" id="ARBA00023125"/>
    </source>
</evidence>
<evidence type="ECO:0000313" key="8">
    <source>
        <dbReference type="Proteomes" id="UP000748308"/>
    </source>
</evidence>
<dbReference type="GO" id="GO:0006313">
    <property type="term" value="P:DNA transposition"/>
    <property type="evidence" value="ECO:0007669"/>
    <property type="project" value="UniProtKB-UniRule"/>
</dbReference>
<dbReference type="Pfam" id="PF00872">
    <property type="entry name" value="Transposase_mut"/>
    <property type="match status" value="1"/>
</dbReference>
<comment type="function">
    <text evidence="1 6">Required for the transposition of the insertion element.</text>
</comment>
<dbReference type="InterPro" id="IPR001207">
    <property type="entry name" value="Transposase_mutator"/>
</dbReference>
<organism evidence="7 8">
    <name type="scientific">Eiseniibacteriota bacterium</name>
    <dbReference type="NCBI Taxonomy" id="2212470"/>
    <lineage>
        <taxon>Bacteria</taxon>
        <taxon>Candidatus Eiseniibacteriota</taxon>
    </lineage>
</organism>
<reference evidence="7" key="1">
    <citation type="submission" date="2019-03" db="EMBL/GenBank/DDBJ databases">
        <title>Lake Tanganyika Metagenome-Assembled Genomes (MAGs).</title>
        <authorList>
            <person name="Tran P."/>
        </authorList>
    </citation>
    <scope>NUCLEOTIDE SEQUENCE</scope>
    <source>
        <strain evidence="7">M_DeepCast_400m_m2_100</strain>
    </source>
</reference>